<evidence type="ECO:0000313" key="2">
    <source>
        <dbReference type="Proteomes" id="UP001354989"/>
    </source>
</evidence>
<protein>
    <submittedName>
        <fullName evidence="1">Uncharacterized protein</fullName>
    </submittedName>
</protein>
<keyword evidence="1" id="KW-0614">Plasmid</keyword>
<accession>A0ABM7VKA4</accession>
<evidence type="ECO:0000313" key="1">
    <source>
        <dbReference type="EMBL" id="BDD01403.1"/>
    </source>
</evidence>
<organism evidence="1 2">
    <name type="scientific">Persicobacter psychrovividus</name>
    <dbReference type="NCBI Taxonomy" id="387638"/>
    <lineage>
        <taxon>Bacteria</taxon>
        <taxon>Pseudomonadati</taxon>
        <taxon>Bacteroidota</taxon>
        <taxon>Cytophagia</taxon>
        <taxon>Cytophagales</taxon>
        <taxon>Persicobacteraceae</taxon>
        <taxon>Persicobacter</taxon>
    </lineage>
</organism>
<gene>
    <name evidence="1" type="ORF">PEPS_36830</name>
</gene>
<proteinExistence type="predicted"/>
<geneLocation type="plasmid" evidence="1 2">
    <name>pPP2</name>
</geneLocation>
<dbReference type="SUPFAM" id="SSF53807">
    <property type="entry name" value="Helical backbone' metal receptor"/>
    <property type="match status" value="1"/>
</dbReference>
<dbReference type="Proteomes" id="UP001354989">
    <property type="component" value="Plasmid pPP2"/>
</dbReference>
<name>A0ABM7VKA4_9BACT</name>
<dbReference type="EMBL" id="AP025294">
    <property type="protein sequence ID" value="BDD01403.1"/>
    <property type="molecule type" value="Genomic_DNA"/>
</dbReference>
<dbReference type="RefSeq" id="WP_338398701.1">
    <property type="nucleotide sequence ID" value="NZ_AP025294.1"/>
</dbReference>
<reference evidence="1 2" key="1">
    <citation type="submission" date="2021-12" db="EMBL/GenBank/DDBJ databases">
        <title>Genome sequencing of bacteria with rrn-lacking chromosome and rrn-plasmid.</title>
        <authorList>
            <person name="Anda M."/>
            <person name="Iwasaki W."/>
        </authorList>
    </citation>
    <scope>NUCLEOTIDE SEQUENCE [LARGE SCALE GENOMIC DNA]</scope>
    <source>
        <strain evidence="1 2">NBRC 101262</strain>
        <plasmid evidence="1 2">pPP2</plasmid>
    </source>
</reference>
<sequence>MWGFYKYDRVELCLKEGKIGFVKNLKHLLFPNDFEPEFKEPKTSKVYLLKNNDFYLYVGATLQPIHTKLAQGLRVDCTNGYHGHNWKETKIAECFVWSFAGMDKSQINSIRAEIVYEIRNKYGKWPLLQNEIHFNNEFSFGREVGKDIFSYLEDKYPLRGNFGFKGITEELFDEPSQYGLRGDPYLWKDLKARFEYSSVTNVEQFEEFLIDGFKENTNEIPTKGKSFFVKHFSFGGMSSGSIDSDFWTQKGFPLLVERFKKLNK</sequence>
<keyword evidence="2" id="KW-1185">Reference proteome</keyword>